<feature type="domain" description="ABC3 transporter permease C-terminal" evidence="8">
    <location>
        <begin position="304"/>
        <end position="417"/>
    </location>
</feature>
<evidence type="ECO:0000256" key="2">
    <source>
        <dbReference type="ARBA" id="ARBA00022475"/>
    </source>
</evidence>
<dbReference type="EMBL" id="AP035884">
    <property type="protein sequence ID" value="BFP54786.1"/>
    <property type="molecule type" value="Genomic_DNA"/>
</dbReference>
<feature type="transmembrane region" description="Helical" evidence="7">
    <location>
        <begin position="387"/>
        <end position="407"/>
    </location>
</feature>
<keyword evidence="5 7" id="KW-0472">Membrane</keyword>
<evidence type="ECO:0000256" key="3">
    <source>
        <dbReference type="ARBA" id="ARBA00022692"/>
    </source>
</evidence>
<keyword evidence="4 7" id="KW-1133">Transmembrane helix</keyword>
<comment type="subcellular location">
    <subcellularLocation>
        <location evidence="1">Cell membrane</location>
        <topology evidence="1">Multi-pass membrane protein</topology>
    </subcellularLocation>
</comment>
<dbReference type="PANTHER" id="PTHR30572">
    <property type="entry name" value="MEMBRANE COMPONENT OF TRANSPORTER-RELATED"/>
    <property type="match status" value="1"/>
</dbReference>
<dbReference type="KEGG" id="stcm:SCMC78_45930"/>
<feature type="transmembrane region" description="Helical" evidence="7">
    <location>
        <begin position="347"/>
        <end position="375"/>
    </location>
</feature>
<dbReference type="InterPro" id="IPR003838">
    <property type="entry name" value="ABC3_permease_C"/>
</dbReference>
<keyword evidence="3 7" id="KW-0812">Transmembrane</keyword>
<dbReference type="InterPro" id="IPR050250">
    <property type="entry name" value="Macrolide_Exporter_MacB"/>
</dbReference>
<comment type="similarity">
    <text evidence="6">Belongs to the ABC-4 integral membrane protein family.</text>
</comment>
<dbReference type="AlphaFoldDB" id="A0AB33KHS6"/>
<evidence type="ECO:0000259" key="9">
    <source>
        <dbReference type="Pfam" id="PF12704"/>
    </source>
</evidence>
<evidence type="ECO:0000256" key="5">
    <source>
        <dbReference type="ARBA" id="ARBA00023136"/>
    </source>
</evidence>
<feature type="transmembrane region" description="Helical" evidence="7">
    <location>
        <begin position="301"/>
        <end position="326"/>
    </location>
</feature>
<evidence type="ECO:0000256" key="4">
    <source>
        <dbReference type="ARBA" id="ARBA00022989"/>
    </source>
</evidence>
<evidence type="ECO:0000256" key="7">
    <source>
        <dbReference type="SAM" id="Phobius"/>
    </source>
</evidence>
<dbReference type="GO" id="GO:0022857">
    <property type="term" value="F:transmembrane transporter activity"/>
    <property type="evidence" value="ECO:0007669"/>
    <property type="project" value="TreeGrafter"/>
</dbReference>
<reference evidence="10" key="1">
    <citation type="submission" date="2024-07" db="EMBL/GenBank/DDBJ databases">
        <title>Complete genome sequences of cellulolytic bacteria, Kitasatospora sp. CMC57 and Streptomyces sp. CMC78, isolated from Japanese agricultural soil.</title>
        <authorList>
            <person name="Hashimoto T."/>
            <person name="Ito M."/>
            <person name="Iwamoto M."/>
            <person name="Fukahori D."/>
            <person name="Shoda T."/>
            <person name="Sakoda M."/>
            <person name="Morohoshi T."/>
            <person name="Mitsuboshi M."/>
            <person name="Nishizawa T."/>
        </authorList>
    </citation>
    <scope>NUCLEOTIDE SEQUENCE</scope>
    <source>
        <strain evidence="10">CMC78</strain>
    </source>
</reference>
<evidence type="ECO:0000313" key="10">
    <source>
        <dbReference type="EMBL" id="BFP54786.1"/>
    </source>
</evidence>
<organism evidence="10">
    <name type="scientific">Streptomyces sp. CMC78</name>
    <dbReference type="NCBI Taxonomy" id="3231512"/>
    <lineage>
        <taxon>Bacteria</taxon>
        <taxon>Bacillati</taxon>
        <taxon>Actinomycetota</taxon>
        <taxon>Actinomycetes</taxon>
        <taxon>Kitasatosporales</taxon>
        <taxon>Streptomycetaceae</taxon>
        <taxon>Streptomyces</taxon>
    </lineage>
</organism>
<dbReference type="Pfam" id="PF02687">
    <property type="entry name" value="FtsX"/>
    <property type="match status" value="1"/>
</dbReference>
<evidence type="ECO:0000256" key="1">
    <source>
        <dbReference type="ARBA" id="ARBA00004651"/>
    </source>
</evidence>
<proteinExistence type="inferred from homology"/>
<name>A0AB33KHS6_9ACTN</name>
<dbReference type="GO" id="GO:0005886">
    <property type="term" value="C:plasma membrane"/>
    <property type="evidence" value="ECO:0007669"/>
    <property type="project" value="UniProtKB-SubCell"/>
</dbReference>
<dbReference type="PANTHER" id="PTHR30572:SF4">
    <property type="entry name" value="ABC TRANSPORTER PERMEASE YTRF"/>
    <property type="match status" value="1"/>
</dbReference>
<dbReference type="RefSeq" id="WP_397725628.1">
    <property type="nucleotide sequence ID" value="NZ_AP035884.1"/>
</dbReference>
<keyword evidence="2" id="KW-1003">Cell membrane</keyword>
<accession>A0AB33KHS6</accession>
<feature type="domain" description="MacB-like periplasmic core" evidence="9">
    <location>
        <begin position="45"/>
        <end position="266"/>
    </location>
</feature>
<evidence type="ECO:0000259" key="8">
    <source>
        <dbReference type="Pfam" id="PF02687"/>
    </source>
</evidence>
<dbReference type="InterPro" id="IPR025857">
    <property type="entry name" value="MacB_PCD"/>
</dbReference>
<sequence>MLSRRRRHARAGAADRAAVPERSRFAVRDLLSEAVAGVVQRPARSVLTSLGTVLGVGAFISVLGLTGSAASQIDARFNRLTATEVTVEDTGGNDADRVPLAFPDDADSAMGRVNGVEAAGVHWRVRLAPGESVRSTPAEGANGSVSRTSVVAASPGVLSAARPHFVQGRGYDRFHESRNQTVAVIGSATASRLGITTLRTQPAVFIGDTAFTVIGVFDDVERKPDLLLSIIVPRTTAEKIWGPPRDERAKMLISTRLGAATQVADQAAVALRPDHPEYLRAIPPPAPKALRDDVGSDLGQLFLLLSIVCLFVGAVGIANTTLIAVMERTGEIGLRRSLGARARHITWQFLTESAALGLFGGMAGTSLGTLVVVGVCLHNEWTPVIDLTTLASAPAIGLLTGLLAGLYPSWRASRIQPVEALRR</sequence>
<protein>
    <submittedName>
        <fullName evidence="10">ABC transporter permease</fullName>
    </submittedName>
</protein>
<evidence type="ECO:0000256" key="6">
    <source>
        <dbReference type="ARBA" id="ARBA00038076"/>
    </source>
</evidence>
<feature type="transmembrane region" description="Helical" evidence="7">
    <location>
        <begin position="50"/>
        <end position="70"/>
    </location>
</feature>
<gene>
    <name evidence="10" type="ORF">SCMC78_45930</name>
</gene>
<dbReference type="Pfam" id="PF12704">
    <property type="entry name" value="MacB_PCD"/>
    <property type="match status" value="1"/>
</dbReference>